<evidence type="ECO:0000313" key="2">
    <source>
        <dbReference type="Proteomes" id="UP000887540"/>
    </source>
</evidence>
<feature type="region of interest" description="Disordered" evidence="1">
    <location>
        <begin position="133"/>
        <end position="183"/>
    </location>
</feature>
<keyword evidence="2" id="KW-1185">Reference proteome</keyword>
<evidence type="ECO:0000313" key="3">
    <source>
        <dbReference type="WBParaSite" id="ACRNAN_scaffold2756.g22563.t1"/>
    </source>
</evidence>
<dbReference type="Gene3D" id="1.10.490.10">
    <property type="entry name" value="Globins"/>
    <property type="match status" value="1"/>
</dbReference>
<dbReference type="InterPro" id="IPR012292">
    <property type="entry name" value="Globin/Proto"/>
</dbReference>
<dbReference type="Proteomes" id="UP000887540">
    <property type="component" value="Unplaced"/>
</dbReference>
<sequence length="183" mass="21147">MPKLGGHASRMADFFEQMTSMLGYTENLMGAWQLARKTGRLHGKVQFLAENQNQLEKNYFAVVVEVFIQEFIPYITGEKEEPVPEGGTPVDKKKVRFQQNYSNTMITEVWKKFFTLCTSQLTESFEFERAKGLNSENQKTLAPHQHVEAAERKKRLNAEKQSEPETNTTNNSNPKEEMFEDPF</sequence>
<feature type="compositionally biased region" description="Basic and acidic residues" evidence="1">
    <location>
        <begin position="145"/>
        <end position="163"/>
    </location>
</feature>
<name>A0A914DHK7_9BILA</name>
<proteinExistence type="predicted"/>
<accession>A0A914DHK7</accession>
<dbReference type="GO" id="GO:0020037">
    <property type="term" value="F:heme binding"/>
    <property type="evidence" value="ECO:0007669"/>
    <property type="project" value="InterPro"/>
</dbReference>
<feature type="compositionally biased region" description="Low complexity" evidence="1">
    <location>
        <begin position="164"/>
        <end position="173"/>
    </location>
</feature>
<evidence type="ECO:0000256" key="1">
    <source>
        <dbReference type="SAM" id="MobiDB-lite"/>
    </source>
</evidence>
<dbReference type="AlphaFoldDB" id="A0A914DHK7"/>
<reference evidence="3" key="1">
    <citation type="submission" date="2022-11" db="UniProtKB">
        <authorList>
            <consortium name="WormBaseParasite"/>
        </authorList>
    </citation>
    <scope>IDENTIFICATION</scope>
</reference>
<dbReference type="WBParaSite" id="ACRNAN_scaffold2756.g22563.t1">
    <property type="protein sequence ID" value="ACRNAN_scaffold2756.g22563.t1"/>
    <property type="gene ID" value="ACRNAN_scaffold2756.g22563"/>
</dbReference>
<organism evidence="2 3">
    <name type="scientific">Acrobeloides nanus</name>
    <dbReference type="NCBI Taxonomy" id="290746"/>
    <lineage>
        <taxon>Eukaryota</taxon>
        <taxon>Metazoa</taxon>
        <taxon>Ecdysozoa</taxon>
        <taxon>Nematoda</taxon>
        <taxon>Chromadorea</taxon>
        <taxon>Rhabditida</taxon>
        <taxon>Tylenchina</taxon>
        <taxon>Cephalobomorpha</taxon>
        <taxon>Cephaloboidea</taxon>
        <taxon>Cephalobidae</taxon>
        <taxon>Acrobeloides</taxon>
    </lineage>
</organism>
<protein>
    <submittedName>
        <fullName evidence="3">Uncharacterized protein</fullName>
    </submittedName>
</protein>
<dbReference type="GO" id="GO:0019825">
    <property type="term" value="F:oxygen binding"/>
    <property type="evidence" value="ECO:0007669"/>
    <property type="project" value="InterPro"/>
</dbReference>